<dbReference type="GO" id="GO:0030170">
    <property type="term" value="F:pyridoxal phosphate binding"/>
    <property type="evidence" value="ECO:0007669"/>
    <property type="project" value="UniProtKB-UniRule"/>
</dbReference>
<dbReference type="Gene3D" id="3.40.640.10">
    <property type="entry name" value="Type I PLP-dependent aspartate aminotransferase-like (Major domain)"/>
    <property type="match status" value="1"/>
</dbReference>
<dbReference type="InterPro" id="IPR049704">
    <property type="entry name" value="Aminotrans_3_PPA_site"/>
</dbReference>
<protein>
    <recommendedName>
        <fullName evidence="7">Adenosylmethionine-8-amino-7-oxononanoate aminotransferase</fullName>
        <ecNumber evidence="7">2.6.1.62</ecNumber>
    </recommendedName>
    <alternativeName>
        <fullName evidence="7">7,8-diamino-pelargonic acid aminotransferase</fullName>
        <shortName evidence="7">DAPA AT</shortName>
        <shortName evidence="7">DAPA aminotransferase</shortName>
    </alternativeName>
    <alternativeName>
        <fullName evidence="7">7,8-diaminononanoate synthase</fullName>
        <shortName evidence="7">DANS</shortName>
    </alternativeName>
    <alternativeName>
        <fullName evidence="7">Diaminopelargonic acid synthase</fullName>
    </alternativeName>
</protein>
<evidence type="ECO:0000256" key="4">
    <source>
        <dbReference type="ARBA" id="ARBA00022691"/>
    </source>
</evidence>
<dbReference type="CDD" id="cd00610">
    <property type="entry name" value="OAT_like"/>
    <property type="match status" value="1"/>
</dbReference>
<dbReference type="EMBL" id="FUHW01000040">
    <property type="protein sequence ID" value="SJM70595.1"/>
    <property type="molecule type" value="Genomic_DNA"/>
</dbReference>
<keyword evidence="5 7" id="KW-0093">Biotin biosynthesis</keyword>
<dbReference type="HAMAP" id="MF_00834">
    <property type="entry name" value="BioA"/>
    <property type="match status" value="1"/>
</dbReference>
<comment type="catalytic activity">
    <reaction evidence="7">
        <text>(8S)-8-amino-7-oxononanoate + S-adenosyl-L-methionine = S-adenosyl-4-methylsulfanyl-2-oxobutanoate + (7R,8S)-7,8-diammoniononanoate</text>
        <dbReference type="Rhea" id="RHEA:16861"/>
        <dbReference type="ChEBI" id="CHEBI:16490"/>
        <dbReference type="ChEBI" id="CHEBI:59789"/>
        <dbReference type="ChEBI" id="CHEBI:149468"/>
        <dbReference type="ChEBI" id="CHEBI:149469"/>
        <dbReference type="EC" id="2.6.1.62"/>
    </reaction>
</comment>
<keyword evidence="4 7" id="KW-0949">S-adenosyl-L-methionine</keyword>
<dbReference type="Pfam" id="PF00202">
    <property type="entry name" value="Aminotran_3"/>
    <property type="match status" value="1"/>
</dbReference>
<evidence type="ECO:0000256" key="2">
    <source>
        <dbReference type="ARBA" id="ARBA00022576"/>
    </source>
</evidence>
<evidence type="ECO:0000256" key="6">
    <source>
        <dbReference type="ARBA" id="ARBA00022898"/>
    </source>
</evidence>
<keyword evidence="2 7" id="KW-0032">Aminotransferase</keyword>
<dbReference type="Proteomes" id="UP000195913">
    <property type="component" value="Unassembled WGS sequence"/>
</dbReference>
<keyword evidence="7" id="KW-0963">Cytoplasm</keyword>
<dbReference type="AlphaFoldDB" id="A0A1R4GR65"/>
<sequence length="458" mass="48109">MSENHTGTAAPTLLERDAGLLWHPYANLDAGALYCVNSAAGSQLELAGPGGSHRVIDGMSSWWSAVHGYNHPTLNAAAHAQIEDYSHVMFGGLTHAPAVELAERLRAAAPPGLEHVFLADSGSVSIEVALKTAVQYQGARRRAGRHRFLALRGGYHGDTLGAMGVCDPVDGMHSAFPGLVAGHLFASRPPRARFEPDAGNAEGGLWAYDTEALEAWEGQVRRQVAETTDTLAGIVVEPVLQGAGGMYVYPPQVLRILRAIADEEDLVFILDEIATGFGRTGKYFAGEWAGVVPDLMCVGKALTGGYVTLAALLVGQKVARVIAASDTDTILHGPTFMGNPLACRIAAASMDLLAIPDAGGAPAWKTAVTALQTGLHTGLQPAMELACVSDVRVLGGIGVIALDRPVDVTALTHAAVRAGAWVRPFRNLVYLMPPYVAEPEELSRLCSAVTGAIAEVHA</sequence>
<dbReference type="InterPro" id="IPR015421">
    <property type="entry name" value="PyrdxlP-dep_Trfase_major"/>
</dbReference>
<dbReference type="PANTHER" id="PTHR42684">
    <property type="entry name" value="ADENOSYLMETHIONINE-8-AMINO-7-OXONONANOATE AMINOTRANSFERASE"/>
    <property type="match status" value="1"/>
</dbReference>
<reference evidence="8 9" key="1">
    <citation type="submission" date="2017-02" db="EMBL/GenBank/DDBJ databases">
        <authorList>
            <person name="Peterson S.W."/>
        </authorList>
    </citation>
    <scope>NUCLEOTIDE SEQUENCE [LARGE SCALE GENOMIC DNA]</scope>
    <source>
        <strain evidence="8 9">B Ar 00.02</strain>
    </source>
</reference>
<dbReference type="NCBIfam" id="TIGR00508">
    <property type="entry name" value="bioA"/>
    <property type="match status" value="1"/>
</dbReference>
<dbReference type="RefSeq" id="WP_087000141.1">
    <property type="nucleotide sequence ID" value="NZ_FUHW01000040.1"/>
</dbReference>
<comment type="cofactor">
    <cofactor evidence="1 7">
        <name>pyridoxal 5'-phosphate</name>
        <dbReference type="ChEBI" id="CHEBI:597326"/>
    </cofactor>
</comment>
<evidence type="ECO:0000313" key="9">
    <source>
        <dbReference type="Proteomes" id="UP000195913"/>
    </source>
</evidence>
<dbReference type="InterPro" id="IPR005814">
    <property type="entry name" value="Aminotrans_3"/>
</dbReference>
<feature type="binding site" evidence="7">
    <location>
        <position position="333"/>
    </location>
    <ligand>
        <name>substrate</name>
    </ligand>
</feature>
<comment type="subunit">
    <text evidence="7">Homodimer.</text>
</comment>
<evidence type="ECO:0000256" key="5">
    <source>
        <dbReference type="ARBA" id="ARBA00022756"/>
    </source>
</evidence>
<feature type="binding site" evidence="7">
    <location>
        <position position="271"/>
    </location>
    <ligand>
        <name>pyridoxal 5'-phosphate</name>
        <dbReference type="ChEBI" id="CHEBI:597326"/>
    </ligand>
</feature>
<dbReference type="GO" id="GO:0005737">
    <property type="term" value="C:cytoplasm"/>
    <property type="evidence" value="ECO:0007669"/>
    <property type="project" value="UniProtKB-SubCell"/>
</dbReference>
<comment type="function">
    <text evidence="7">Catalyzes the transfer of the alpha-amino group from S-adenosyl-L-methionine (SAM) to 7-keto-8-aminopelargonic acid (KAPA) to form 7,8-diaminopelargonic acid (DAPA). It is the only aminotransferase known to utilize SAM as an amino donor.</text>
</comment>
<feature type="binding site" evidence="7">
    <location>
        <position position="423"/>
    </location>
    <ligand>
        <name>substrate</name>
    </ligand>
</feature>
<dbReference type="SUPFAM" id="SSF53383">
    <property type="entry name" value="PLP-dependent transferases"/>
    <property type="match status" value="1"/>
</dbReference>
<feature type="binding site" evidence="7">
    <location>
        <begin position="122"/>
        <end position="123"/>
    </location>
    <ligand>
        <name>pyridoxal 5'-phosphate</name>
        <dbReference type="ChEBI" id="CHEBI:597326"/>
    </ligand>
</feature>
<comment type="subcellular location">
    <subcellularLocation>
        <location evidence="7">Cytoplasm</location>
    </subcellularLocation>
</comment>
<keyword evidence="3 7" id="KW-0808">Transferase</keyword>
<accession>A0A1R4GR65</accession>
<dbReference type="InterPro" id="IPR015424">
    <property type="entry name" value="PyrdxlP-dep_Trfase"/>
</dbReference>
<keyword evidence="6 7" id="KW-0663">Pyridoxal phosphate</keyword>
<gene>
    <name evidence="7" type="primary">bioA</name>
    <name evidence="8" type="ORF">FM101_12585</name>
</gene>
<dbReference type="GO" id="GO:0009102">
    <property type="term" value="P:biotin biosynthetic process"/>
    <property type="evidence" value="ECO:0007669"/>
    <property type="project" value="UniProtKB-UniRule"/>
</dbReference>
<organism evidence="8 9">
    <name type="scientific">Arthrobacter rhombi</name>
    <dbReference type="NCBI Taxonomy" id="71253"/>
    <lineage>
        <taxon>Bacteria</taxon>
        <taxon>Bacillati</taxon>
        <taxon>Actinomycetota</taxon>
        <taxon>Actinomycetes</taxon>
        <taxon>Micrococcales</taxon>
        <taxon>Micrococcaceae</taxon>
        <taxon>Arthrobacter</taxon>
    </lineage>
</organism>
<dbReference type="InterPro" id="IPR005815">
    <property type="entry name" value="BioA"/>
</dbReference>
<dbReference type="Gene3D" id="3.90.1150.10">
    <property type="entry name" value="Aspartate Aminotransferase, domain 1"/>
    <property type="match status" value="1"/>
</dbReference>
<evidence type="ECO:0000256" key="7">
    <source>
        <dbReference type="HAMAP-Rule" id="MF_00834"/>
    </source>
</evidence>
<dbReference type="PROSITE" id="PS00600">
    <property type="entry name" value="AA_TRANSFER_CLASS_3"/>
    <property type="match status" value="1"/>
</dbReference>
<feature type="binding site" evidence="7">
    <location>
        <position position="155"/>
    </location>
    <ligand>
        <name>substrate</name>
    </ligand>
</feature>
<dbReference type="UniPathway" id="UPA00078">
    <property type="reaction ID" value="UER00160"/>
</dbReference>
<feature type="modified residue" description="N6-(pyridoxal phosphate)lysine" evidence="7">
    <location>
        <position position="300"/>
    </location>
</feature>
<feature type="site" description="Participates in the substrate recognition with KAPA and in a stacking interaction with the adenine ring of SAM" evidence="7">
    <location>
        <position position="25"/>
    </location>
</feature>
<dbReference type="InterPro" id="IPR015422">
    <property type="entry name" value="PyrdxlP-dep_Trfase_small"/>
</dbReference>
<comment type="similarity">
    <text evidence="7">Belongs to the class-III pyridoxal-phosphate-dependent aminotransferase family. BioA subfamily.</text>
</comment>
<feature type="binding site" evidence="7">
    <location>
        <position position="62"/>
    </location>
    <ligand>
        <name>substrate</name>
    </ligand>
</feature>
<dbReference type="GO" id="GO:0004015">
    <property type="term" value="F:adenosylmethionine-8-amino-7-oxononanoate transaminase activity"/>
    <property type="evidence" value="ECO:0007669"/>
    <property type="project" value="UniProtKB-UniRule"/>
</dbReference>
<dbReference type="PANTHER" id="PTHR42684:SF17">
    <property type="entry name" value="ADENOSYLMETHIONINE-8-AMINO-7-OXONONANOATE AMINOTRANSFERASE"/>
    <property type="match status" value="1"/>
</dbReference>
<comment type="pathway">
    <text evidence="7">Cofactor biosynthesis; biotin biosynthesis; 7,8-diaminononanoate from 8-amino-7-oxononanoate (SAM route): step 1/1.</text>
</comment>
<evidence type="ECO:0000256" key="1">
    <source>
        <dbReference type="ARBA" id="ARBA00001933"/>
    </source>
</evidence>
<feature type="binding site" evidence="7">
    <location>
        <begin position="334"/>
        <end position="335"/>
    </location>
    <ligand>
        <name>pyridoxal 5'-phosphate</name>
        <dbReference type="ChEBI" id="CHEBI:597326"/>
    </ligand>
</feature>
<name>A0A1R4GR65_9MICC</name>
<proteinExistence type="inferred from homology"/>
<feature type="binding site" evidence="7">
    <location>
        <position position="300"/>
    </location>
    <ligand>
        <name>substrate</name>
    </ligand>
</feature>
<evidence type="ECO:0000313" key="8">
    <source>
        <dbReference type="EMBL" id="SJM70595.1"/>
    </source>
</evidence>
<keyword evidence="9" id="KW-1185">Reference proteome</keyword>
<evidence type="ECO:0000256" key="3">
    <source>
        <dbReference type="ARBA" id="ARBA00022679"/>
    </source>
</evidence>
<dbReference type="EC" id="2.6.1.62" evidence="7"/>